<feature type="compositionally biased region" description="Basic and acidic residues" evidence="2">
    <location>
        <begin position="583"/>
        <end position="596"/>
    </location>
</feature>
<feature type="compositionally biased region" description="Basic and acidic residues" evidence="2">
    <location>
        <begin position="193"/>
        <end position="202"/>
    </location>
</feature>
<feature type="compositionally biased region" description="Basic and acidic residues" evidence="2">
    <location>
        <begin position="682"/>
        <end position="693"/>
    </location>
</feature>
<sequence>MAETNSSLGPSSVSFGSGAASSVPPSNPLRKRDDDEISLTSTVESEAQEEYEVETVYAQDIRYGAKMYLVKWKGYSDLRCTWEPASSFNDSDTLKAWKRKRLAIQQGIRAPFDVEAWEARLEASEDARDERKRRRREKRARVSLLEISKEGSSIEREAEHGRNSRKSAGESPTDGGDNGIPVRQRRLPSAKISKKDQMDQSHGEQTQPQPPEGQKHAAKTAPASQTAPRRAERPTLAIPEPVGMAVLEGRNPNKGLVDVLQRAKEKQNHSAEENKTWKLFSTTNKFDKAAKMDHEPDRGQLELRKPGDWTPFQMSSYLRGQRNNANDSLFVEQEDDDDDDDDPVISATIASAATSSMANPVVGASPSSLVRVVSGLRSSNSPIMKTTTIRKPGPRSMKSSGRVYKIGARELSRKGDLLCQLFYGHDDVGVGDVSVCNLSESARRTIYKRKEARDINIHFDELCSLEQYRALTDKLGSDIHFNGCITAFADTQAKLTVLSKLLLDKDLVGISRIPNGAHPVYSVTLFCYPTGSKSFQFLNRYSYTAPDGSLGIAGMAGLLPRPSRTRPAQDIPDEGVGRLARPERQGRFHESMEPRLEGFLSRRLSSQTIPSPPRLDMKSLSTQPTPSPLKVRKITKTPGPSRSTNTISGIAVKSTPKPSKDSGLSAPSDRGSDSSKGPPIIIREKTPTDHSNIKENTATTHSVSDKNAISSSVRLVVRDAVSDIGPLERSATEPNRSPNDKQATEHTSSLTTFSLQEKPSNASFTDPAAMEITDDTPPNPDPSKATSEKKDLENRQDVEMLDADNKENIDSTEYIKKVFPRVFKLDFHNLAAVNTSWRANFTNCFYLYFPEEADGDYQVLEHFLESHFAIVLSNRKPNDWEKFAKSQSGVALFHHSFIGYYTLPGFYNLTRSTSFNFWNASLDGFIPNLDPEVHFQRIFPNGAGFLMTEDVMRHDPDAAIIILAWFRDYAYSKLPGSYRMMFRPNILEWLEMMSDKDPRFEVMAVLIGYIYCRGEPSNWPMEARDLDQLADPCLETSVVSIQDMPKVKAQDDKESPAPSDATARANRATDYLCEIFSTWSLLNAASMRRFCIITLDEPREPWRSWTHIEVCRGINDFYQRWNVKKENYTKWLAQNDASKPLPEKPHTVVWDPQAHKLGTLPKPTEFRRSSDGKNSSK</sequence>
<feature type="region of interest" description="Disordered" evidence="2">
    <location>
        <begin position="725"/>
        <end position="804"/>
    </location>
</feature>
<feature type="region of interest" description="Disordered" evidence="2">
    <location>
        <begin position="1137"/>
        <end position="1177"/>
    </location>
</feature>
<dbReference type="RefSeq" id="XP_046072807.1">
    <property type="nucleotide sequence ID" value="XM_046220211.1"/>
</dbReference>
<dbReference type="InterPro" id="IPR016197">
    <property type="entry name" value="Chromo-like_dom_sf"/>
</dbReference>
<evidence type="ECO:0000256" key="2">
    <source>
        <dbReference type="SAM" id="MobiDB-lite"/>
    </source>
</evidence>
<evidence type="ECO:0000313" key="5">
    <source>
        <dbReference type="Proteomes" id="UP001201262"/>
    </source>
</evidence>
<feature type="region of interest" description="Disordered" evidence="2">
    <location>
        <begin position="1"/>
        <end position="45"/>
    </location>
</feature>
<dbReference type="Gene3D" id="2.40.50.40">
    <property type="match status" value="1"/>
</dbReference>
<evidence type="ECO:0000256" key="1">
    <source>
        <dbReference type="ARBA" id="ARBA00011353"/>
    </source>
</evidence>
<dbReference type="PROSITE" id="PS50013">
    <property type="entry name" value="CHROMO_2"/>
    <property type="match status" value="1"/>
</dbReference>
<dbReference type="Proteomes" id="UP001201262">
    <property type="component" value="Unassembled WGS sequence"/>
</dbReference>
<feature type="region of interest" description="Disordered" evidence="2">
    <location>
        <begin position="292"/>
        <end position="314"/>
    </location>
</feature>
<keyword evidence="5" id="KW-1185">Reference proteome</keyword>
<proteinExistence type="predicted"/>
<dbReference type="EMBL" id="JAJTJA010000005">
    <property type="protein sequence ID" value="KAH8698343.1"/>
    <property type="molecule type" value="Genomic_DNA"/>
</dbReference>
<feature type="compositionally biased region" description="Basic and acidic residues" evidence="2">
    <location>
        <begin position="151"/>
        <end position="162"/>
    </location>
</feature>
<feature type="compositionally biased region" description="Polar residues" evidence="2">
    <location>
        <begin position="638"/>
        <end position="648"/>
    </location>
</feature>
<comment type="subunit">
    <text evidence="1">Component of the NuA4 histone acetyltransferase complex.</text>
</comment>
<feature type="compositionally biased region" description="Basic and acidic residues" evidence="2">
    <location>
        <begin position="786"/>
        <end position="804"/>
    </location>
</feature>
<dbReference type="SMART" id="SM00298">
    <property type="entry name" value="CHROMO"/>
    <property type="match status" value="1"/>
</dbReference>
<feature type="region of interest" description="Disordered" evidence="2">
    <location>
        <begin position="151"/>
        <end position="249"/>
    </location>
</feature>
<accession>A0AAD4KWA9</accession>
<dbReference type="InterPro" id="IPR000953">
    <property type="entry name" value="Chromo/chromo_shadow_dom"/>
</dbReference>
<dbReference type="CDD" id="cd18966">
    <property type="entry name" value="chromodomain"/>
    <property type="match status" value="1"/>
</dbReference>
<evidence type="ECO:0000259" key="3">
    <source>
        <dbReference type="PROSITE" id="PS50013"/>
    </source>
</evidence>
<dbReference type="AlphaFoldDB" id="A0AAD4KWA9"/>
<organism evidence="4 5">
    <name type="scientific">Talaromyces proteolyticus</name>
    <dbReference type="NCBI Taxonomy" id="1131652"/>
    <lineage>
        <taxon>Eukaryota</taxon>
        <taxon>Fungi</taxon>
        <taxon>Dikarya</taxon>
        <taxon>Ascomycota</taxon>
        <taxon>Pezizomycotina</taxon>
        <taxon>Eurotiomycetes</taxon>
        <taxon>Eurotiomycetidae</taxon>
        <taxon>Eurotiales</taxon>
        <taxon>Trichocomaceae</taxon>
        <taxon>Talaromyces</taxon>
        <taxon>Talaromyces sect. Bacilispori</taxon>
    </lineage>
</organism>
<feature type="compositionally biased region" description="Low complexity" evidence="2">
    <location>
        <begin position="1"/>
        <end position="24"/>
    </location>
</feature>
<dbReference type="SUPFAM" id="SSF54160">
    <property type="entry name" value="Chromo domain-like"/>
    <property type="match status" value="1"/>
</dbReference>
<name>A0AAD4KWA9_9EURO</name>
<feature type="domain" description="Chromo" evidence="3">
    <location>
        <begin position="51"/>
        <end position="109"/>
    </location>
</feature>
<comment type="caution">
    <text evidence="4">The sequence shown here is derived from an EMBL/GenBank/DDBJ whole genome shotgun (WGS) entry which is preliminary data.</text>
</comment>
<feature type="compositionally biased region" description="Polar residues" evidence="2">
    <location>
        <begin position="694"/>
        <end position="707"/>
    </location>
</feature>
<feature type="region of interest" description="Disordered" evidence="2">
    <location>
        <begin position="583"/>
        <end position="707"/>
    </location>
</feature>
<dbReference type="GO" id="GO:0006338">
    <property type="term" value="P:chromatin remodeling"/>
    <property type="evidence" value="ECO:0007669"/>
    <property type="project" value="UniProtKB-ARBA"/>
</dbReference>
<protein>
    <recommendedName>
        <fullName evidence="3">Chromo domain-containing protein</fullName>
    </recommendedName>
</protein>
<dbReference type="InterPro" id="IPR023780">
    <property type="entry name" value="Chromo_domain"/>
</dbReference>
<evidence type="ECO:0000313" key="4">
    <source>
        <dbReference type="EMBL" id="KAH8698343.1"/>
    </source>
</evidence>
<feature type="compositionally biased region" description="Polar residues" evidence="2">
    <location>
        <begin position="745"/>
        <end position="764"/>
    </location>
</feature>
<dbReference type="Pfam" id="PF00385">
    <property type="entry name" value="Chromo"/>
    <property type="match status" value="1"/>
</dbReference>
<dbReference type="GeneID" id="70250498"/>
<gene>
    <name evidence="4" type="ORF">BGW36DRAFT_426055</name>
</gene>
<feature type="compositionally biased region" description="Basic and acidic residues" evidence="2">
    <location>
        <begin position="292"/>
        <end position="307"/>
    </location>
</feature>
<reference evidence="4" key="1">
    <citation type="submission" date="2021-12" db="EMBL/GenBank/DDBJ databases">
        <title>Convergent genome expansion in fungi linked to evolution of root-endophyte symbiosis.</title>
        <authorList>
            <consortium name="DOE Joint Genome Institute"/>
            <person name="Ke Y.-H."/>
            <person name="Bonito G."/>
            <person name="Liao H.-L."/>
            <person name="Looney B."/>
            <person name="Rojas-Flechas A."/>
            <person name="Nash J."/>
            <person name="Hameed K."/>
            <person name="Schadt C."/>
            <person name="Martin F."/>
            <person name="Crous P.W."/>
            <person name="Miettinen O."/>
            <person name="Magnuson J.K."/>
            <person name="Labbe J."/>
            <person name="Jacobson D."/>
            <person name="Doktycz M.J."/>
            <person name="Veneault-Fourrey C."/>
            <person name="Kuo A."/>
            <person name="Mondo S."/>
            <person name="Calhoun S."/>
            <person name="Riley R."/>
            <person name="Ohm R."/>
            <person name="LaButti K."/>
            <person name="Andreopoulos B."/>
            <person name="Pangilinan J."/>
            <person name="Nolan M."/>
            <person name="Tritt A."/>
            <person name="Clum A."/>
            <person name="Lipzen A."/>
            <person name="Daum C."/>
            <person name="Barry K."/>
            <person name="Grigoriev I.V."/>
            <person name="Vilgalys R."/>
        </authorList>
    </citation>
    <scope>NUCLEOTIDE SEQUENCE</scope>
    <source>
        <strain evidence="4">PMI_201</strain>
    </source>
</reference>